<accession>A0ABV8NP01</accession>
<gene>
    <name evidence="2" type="ORF">ACFOUY_17655</name>
</gene>
<protein>
    <submittedName>
        <fullName evidence="2">DUF1295 domain-containing protein</fullName>
    </submittedName>
</protein>
<feature type="transmembrane region" description="Helical" evidence="1">
    <location>
        <begin position="7"/>
        <end position="28"/>
    </location>
</feature>
<feature type="transmembrane region" description="Helical" evidence="1">
    <location>
        <begin position="111"/>
        <end position="131"/>
    </location>
</feature>
<dbReference type="InterPro" id="IPR010721">
    <property type="entry name" value="UstE-like"/>
</dbReference>
<feature type="transmembrane region" description="Helical" evidence="1">
    <location>
        <begin position="143"/>
        <end position="161"/>
    </location>
</feature>
<dbReference type="PANTHER" id="PTHR32251">
    <property type="entry name" value="3-OXO-5-ALPHA-STEROID 4-DEHYDROGENASE"/>
    <property type="match status" value="1"/>
</dbReference>
<reference evidence="3" key="1">
    <citation type="journal article" date="2019" name="Int. J. Syst. Evol. Microbiol.">
        <title>The Global Catalogue of Microorganisms (GCM) 10K type strain sequencing project: providing services to taxonomists for standard genome sequencing and annotation.</title>
        <authorList>
            <consortium name="The Broad Institute Genomics Platform"/>
            <consortium name="The Broad Institute Genome Sequencing Center for Infectious Disease"/>
            <person name="Wu L."/>
            <person name="Ma J."/>
        </authorList>
    </citation>
    <scope>NUCLEOTIDE SEQUENCE [LARGE SCALE GENOMIC DNA]</scope>
    <source>
        <strain evidence="3">CCM 8689</strain>
    </source>
</reference>
<dbReference type="RefSeq" id="WP_378962540.1">
    <property type="nucleotide sequence ID" value="NZ_JBHRXC010000016.1"/>
</dbReference>
<evidence type="ECO:0000313" key="3">
    <source>
        <dbReference type="Proteomes" id="UP001595792"/>
    </source>
</evidence>
<keyword evidence="1" id="KW-1133">Transmembrane helix</keyword>
<comment type="caution">
    <text evidence="2">The sequence shown here is derived from an EMBL/GenBank/DDBJ whole genome shotgun (WGS) entry which is preliminary data.</text>
</comment>
<feature type="transmembrane region" description="Helical" evidence="1">
    <location>
        <begin position="34"/>
        <end position="55"/>
    </location>
</feature>
<keyword evidence="1" id="KW-0472">Membrane</keyword>
<name>A0ABV8NP01_9SPHI</name>
<dbReference type="PANTHER" id="PTHR32251:SF17">
    <property type="entry name" value="STEROID 5-ALPHA REDUCTASE C-TERMINAL DOMAIN-CONTAINING PROTEIN"/>
    <property type="match status" value="1"/>
</dbReference>
<dbReference type="Pfam" id="PF06966">
    <property type="entry name" value="DUF1295"/>
    <property type="match status" value="1"/>
</dbReference>
<dbReference type="Gene3D" id="1.20.120.1630">
    <property type="match status" value="1"/>
</dbReference>
<sequence length="267" mass="31178">MDLQHLLFITLISLIACCIIMFLVWLWAKNIKNAGVVDVFWALNFPVITVITFFLSEGFETRKLLICAMFLIAELRLGIHLWQRVIGHLDEEEGRYQQLRKEWGDKANLNFFWFFQFQAISNVLLAIPFFIITANPSPQIATWEYAGIAIWVVAFFGEMIADRQLAEFKKDPKNKGKVCDTGLWYYSRHPNYFFEWLTWMAYFIFALSSPWGILAVISPAIILYLLTKVTGVPNNEEQNLRSKPVAYKKYQETTSAFFPWGKSQEER</sequence>
<keyword evidence="3" id="KW-1185">Reference proteome</keyword>
<organism evidence="2 3">
    <name type="scientific">Pedobacter jamesrossensis</name>
    <dbReference type="NCBI Taxonomy" id="1908238"/>
    <lineage>
        <taxon>Bacteria</taxon>
        <taxon>Pseudomonadati</taxon>
        <taxon>Bacteroidota</taxon>
        <taxon>Sphingobacteriia</taxon>
        <taxon>Sphingobacteriales</taxon>
        <taxon>Sphingobacteriaceae</taxon>
        <taxon>Pedobacter</taxon>
    </lineage>
</organism>
<feature type="transmembrane region" description="Helical" evidence="1">
    <location>
        <begin position="199"/>
        <end position="226"/>
    </location>
</feature>
<dbReference type="EMBL" id="JBHSBY010000140">
    <property type="protein sequence ID" value="MFC4198536.1"/>
    <property type="molecule type" value="Genomic_DNA"/>
</dbReference>
<keyword evidence="1" id="KW-0812">Transmembrane</keyword>
<proteinExistence type="predicted"/>
<dbReference type="PROSITE" id="PS50244">
    <property type="entry name" value="S5A_REDUCTASE"/>
    <property type="match status" value="1"/>
</dbReference>
<dbReference type="Proteomes" id="UP001595792">
    <property type="component" value="Unassembled WGS sequence"/>
</dbReference>
<evidence type="ECO:0000256" key="1">
    <source>
        <dbReference type="SAM" id="Phobius"/>
    </source>
</evidence>
<evidence type="ECO:0000313" key="2">
    <source>
        <dbReference type="EMBL" id="MFC4198536.1"/>
    </source>
</evidence>